<dbReference type="PANTHER" id="PTHR42773">
    <property type="entry name" value="METALLO-BETA-LACTAMASE-RELATED"/>
    <property type="match status" value="1"/>
</dbReference>
<sequence length="341" mass="38945">MDGEFDEDDLGENDERVIKKCKADEGTSIIQSHALILWVDSRQFTSQLLKQVQMVRFVQDTSSSSSNSASSRFRKINSATDSISKGPEQEVSKSNKWHLNQHRGWGYHTCIDCDTCRWMAPEVFTQVDDMSAVYKQPSCSQERLKALQDLWEIVDGGAIEISADPPENAESEKKFEEDVDVIKVDSNEQLADIFTKALTAKFEYFRGQLGFVDKALLSCPTSSIHTMKPSPDLQEVQKTFPIPVDEQRELQLHSEQEYQYKMIDEGCHDSASFDDVLQNDTTHNPPKIYHEIEDTTSSTLAKKDDPADNELQMETQLQNMQLNEAPMHPEYKDHQIHALYQ</sequence>
<dbReference type="Proteomes" id="UP001187471">
    <property type="component" value="Unassembled WGS sequence"/>
</dbReference>
<evidence type="ECO:0000256" key="1">
    <source>
        <dbReference type="SAM" id="MobiDB-lite"/>
    </source>
</evidence>
<organism evidence="2 3">
    <name type="scientific">Escallonia rubra</name>
    <dbReference type="NCBI Taxonomy" id="112253"/>
    <lineage>
        <taxon>Eukaryota</taxon>
        <taxon>Viridiplantae</taxon>
        <taxon>Streptophyta</taxon>
        <taxon>Embryophyta</taxon>
        <taxon>Tracheophyta</taxon>
        <taxon>Spermatophyta</taxon>
        <taxon>Magnoliopsida</taxon>
        <taxon>eudicotyledons</taxon>
        <taxon>Gunneridae</taxon>
        <taxon>Pentapetalae</taxon>
        <taxon>asterids</taxon>
        <taxon>campanulids</taxon>
        <taxon>Escalloniales</taxon>
        <taxon>Escalloniaceae</taxon>
        <taxon>Escallonia</taxon>
    </lineage>
</organism>
<gene>
    <name evidence="2" type="ORF">RJ640_010085</name>
</gene>
<evidence type="ECO:0000313" key="3">
    <source>
        <dbReference type="Proteomes" id="UP001187471"/>
    </source>
</evidence>
<dbReference type="Pfam" id="PF13370">
    <property type="entry name" value="Fer4_13"/>
    <property type="match status" value="1"/>
</dbReference>
<keyword evidence="3" id="KW-1185">Reference proteome</keyword>
<feature type="region of interest" description="Disordered" evidence="1">
    <location>
        <begin position="62"/>
        <end position="95"/>
    </location>
</feature>
<dbReference type="EMBL" id="JAVXUO010002642">
    <property type="protein sequence ID" value="KAK2970813.1"/>
    <property type="molecule type" value="Genomic_DNA"/>
</dbReference>
<accession>A0AA88U3P2</accession>
<reference evidence="2" key="1">
    <citation type="submission" date="2022-12" db="EMBL/GenBank/DDBJ databases">
        <title>Draft genome assemblies for two species of Escallonia (Escalloniales).</title>
        <authorList>
            <person name="Chanderbali A."/>
            <person name="Dervinis C."/>
            <person name="Anghel I."/>
            <person name="Soltis D."/>
            <person name="Soltis P."/>
            <person name="Zapata F."/>
        </authorList>
    </citation>
    <scope>NUCLEOTIDE SEQUENCE</scope>
    <source>
        <strain evidence="2">UCBG92.1500</strain>
        <tissue evidence="2">Leaf</tissue>
    </source>
</reference>
<dbReference type="PANTHER" id="PTHR42773:SF1">
    <property type="entry name" value="METALLO-BETA-LACTAMASE FAMILY PROTEIN"/>
    <property type="match status" value="1"/>
</dbReference>
<feature type="compositionally biased region" description="Low complexity" evidence="1">
    <location>
        <begin position="62"/>
        <end position="71"/>
    </location>
</feature>
<comment type="caution">
    <text evidence="2">The sequence shown here is derived from an EMBL/GenBank/DDBJ whole genome shotgun (WGS) entry which is preliminary data.</text>
</comment>
<name>A0AA88U3P2_9ASTE</name>
<dbReference type="Gene3D" id="3.30.70.20">
    <property type="match status" value="1"/>
</dbReference>
<dbReference type="AlphaFoldDB" id="A0AA88U3P2"/>
<protein>
    <submittedName>
        <fullName evidence="2">Uncharacterized protein</fullName>
    </submittedName>
</protein>
<evidence type="ECO:0000313" key="2">
    <source>
        <dbReference type="EMBL" id="KAK2970813.1"/>
    </source>
</evidence>
<proteinExistence type="predicted"/>